<dbReference type="CDD" id="cd22928">
    <property type="entry name" value="HFD_POLE3_DPB4"/>
    <property type="match status" value="1"/>
</dbReference>
<feature type="region of interest" description="Disordered" evidence="11">
    <location>
        <begin position="135"/>
        <end position="199"/>
    </location>
</feature>
<dbReference type="GO" id="GO:0008623">
    <property type="term" value="C:CHRAC"/>
    <property type="evidence" value="ECO:0007669"/>
    <property type="project" value="TreeGrafter"/>
</dbReference>
<comment type="subunit">
    <text evidence="10">Component of the DNA polymerase epsilon complex consisting of four subunits: the catalytic subunit POLE and the accessory subunits POLE2, POLE3 and POLE4. Interaction with POLE4 is a prerequisite for further binding with POLE and POLE2. Heterodimer with CHRAC1; binds to DNA. Component of the CHRAC ISWI chromatin remodeling complex at least composed of SMARCA5/SNF2H, BAZ1A/ACF1, CHRAC1 and POLE3; the complex preferentially binds DNA through the CHRAC1-POLE3 heterodimer and possesses ATP-dependent nucleosome-remodeling activity. Within the complex, the heterodimer with CHRAC1 interacts with SMARCA5/SNF2H; the interaction is direct and enhances nucleosome sliding activity by the SMARCA5/SNF2H and BAZ1A/ACF1 interaction. Within the complex, the heterodimer with CHRAC1 interacts with BAZ1A/ACF1; the interactions are direct.</text>
</comment>
<evidence type="ECO:0000256" key="9">
    <source>
        <dbReference type="ARBA" id="ARBA00045219"/>
    </source>
</evidence>
<keyword evidence="3" id="KW-0007">Acetylation</keyword>
<protein>
    <recommendedName>
        <fullName evidence="7">DNA polymerase epsilon subunit 3</fullName>
    </recommendedName>
    <alternativeName>
        <fullName evidence="8">DNA polymerase II subunit 3</fullName>
    </alternativeName>
</protein>
<dbReference type="GO" id="GO:0031507">
    <property type="term" value="P:heterochromatin formation"/>
    <property type="evidence" value="ECO:0007669"/>
    <property type="project" value="TreeGrafter"/>
</dbReference>
<evidence type="ECO:0000256" key="3">
    <source>
        <dbReference type="ARBA" id="ARBA00022990"/>
    </source>
</evidence>
<keyword evidence="4" id="KW-0175">Coiled coil</keyword>
<keyword evidence="13" id="KW-0808">Transferase</keyword>
<dbReference type="AlphaFoldDB" id="A0A812CLG9"/>
<accession>A0A812CLG9</accession>
<dbReference type="GO" id="GO:0016779">
    <property type="term" value="F:nucleotidyltransferase activity"/>
    <property type="evidence" value="ECO:0007669"/>
    <property type="project" value="UniProtKB-KW"/>
</dbReference>
<evidence type="ECO:0000256" key="10">
    <source>
        <dbReference type="ARBA" id="ARBA00046905"/>
    </source>
</evidence>
<evidence type="ECO:0000313" key="13">
    <source>
        <dbReference type="EMBL" id="CAE1268851.1"/>
    </source>
</evidence>
<dbReference type="PANTHER" id="PTHR46172:SF1">
    <property type="entry name" value="DNA POLYMERASE EPSILON SUBUNIT 3"/>
    <property type="match status" value="1"/>
</dbReference>
<dbReference type="FunFam" id="1.10.20.10:FF:000041">
    <property type="entry name" value="DNA polymerase epsilon subunit 3"/>
    <property type="match status" value="1"/>
</dbReference>
<dbReference type="InterPro" id="IPR051377">
    <property type="entry name" value="DNA_Pol-Epsilon_Subunit"/>
</dbReference>
<proteinExistence type="predicted"/>
<organism evidence="13 14">
    <name type="scientific">Acanthosepion pharaonis</name>
    <name type="common">Pharaoh cuttlefish</name>
    <name type="synonym">Sepia pharaonis</name>
    <dbReference type="NCBI Taxonomy" id="158019"/>
    <lineage>
        <taxon>Eukaryota</taxon>
        <taxon>Metazoa</taxon>
        <taxon>Spiralia</taxon>
        <taxon>Lophotrochozoa</taxon>
        <taxon>Mollusca</taxon>
        <taxon>Cephalopoda</taxon>
        <taxon>Coleoidea</taxon>
        <taxon>Decapodiformes</taxon>
        <taxon>Sepiida</taxon>
        <taxon>Sepiina</taxon>
        <taxon>Sepiidae</taxon>
        <taxon>Acanthosepion</taxon>
    </lineage>
</organism>
<evidence type="ECO:0000313" key="14">
    <source>
        <dbReference type="Proteomes" id="UP000597762"/>
    </source>
</evidence>
<evidence type="ECO:0000256" key="8">
    <source>
        <dbReference type="ARBA" id="ARBA00042098"/>
    </source>
</evidence>
<feature type="compositionally biased region" description="Basic and acidic residues" evidence="11">
    <location>
        <begin position="135"/>
        <end position="149"/>
    </location>
</feature>
<feature type="domain" description="Transcription factor CBF/NF-Y/archaeal histone" evidence="12">
    <location>
        <begin position="45"/>
        <end position="109"/>
    </location>
</feature>
<dbReference type="SUPFAM" id="SSF47113">
    <property type="entry name" value="Histone-fold"/>
    <property type="match status" value="1"/>
</dbReference>
<feature type="compositionally biased region" description="Acidic residues" evidence="11">
    <location>
        <begin position="153"/>
        <end position="183"/>
    </location>
</feature>
<dbReference type="GO" id="GO:0008622">
    <property type="term" value="C:epsilon DNA polymerase complex"/>
    <property type="evidence" value="ECO:0007669"/>
    <property type="project" value="TreeGrafter"/>
</dbReference>
<dbReference type="Proteomes" id="UP000597762">
    <property type="component" value="Unassembled WGS sequence"/>
</dbReference>
<sequence length="199" mass="22871">MFRILIPANLHFRLSCYSLALRFPAFLDVPLINSYTMAERPEDLNLPNAVITRIIKEAIPDGVNVSKEARLAISKAASVFVLYATSCSNNFALRSKRKTINAQDVLSAMQDMEFDQFLDPLKFCLESFRREQQGKKEASEKRKKAKEETIVIDCDEEDEDEDDDDDDEDEEEEEEENDVDSMDGNEVYSKDEDYVESDE</sequence>
<dbReference type="GO" id="GO:0006272">
    <property type="term" value="P:leading strand elongation"/>
    <property type="evidence" value="ECO:0007669"/>
    <property type="project" value="TreeGrafter"/>
</dbReference>
<gene>
    <name evidence="13" type="ORF">SPHA_36286</name>
</gene>
<keyword evidence="6" id="KW-0539">Nucleus</keyword>
<keyword evidence="13" id="KW-0548">Nucleotidyltransferase</keyword>
<keyword evidence="14" id="KW-1185">Reference proteome</keyword>
<comment type="function">
    <text evidence="9">Accessory component of the DNA polymerase epsilon complex. Participates in DNA repair and in chromosomal DNA replication. Forms a complex with CHRAC1 and binds naked DNA, which is then incorporated into chromatin, aided by the nucleosome-remodeling activity of ISWI/SNF2H and ACF1. Does not enhance nucleosome sliding activity of the ACF-5 ISWI chromatin remodeling complex.</text>
</comment>
<dbReference type="Gene3D" id="1.10.20.10">
    <property type="entry name" value="Histone, subunit A"/>
    <property type="match status" value="1"/>
</dbReference>
<evidence type="ECO:0000256" key="4">
    <source>
        <dbReference type="ARBA" id="ARBA00023054"/>
    </source>
</evidence>
<comment type="subcellular location">
    <subcellularLocation>
        <location evidence="1">Nucleus</location>
    </subcellularLocation>
</comment>
<evidence type="ECO:0000256" key="1">
    <source>
        <dbReference type="ARBA" id="ARBA00004123"/>
    </source>
</evidence>
<evidence type="ECO:0000256" key="7">
    <source>
        <dbReference type="ARBA" id="ARBA00039793"/>
    </source>
</evidence>
<keyword evidence="2" id="KW-0597">Phosphoprotein</keyword>
<evidence type="ECO:0000256" key="2">
    <source>
        <dbReference type="ARBA" id="ARBA00022553"/>
    </source>
</evidence>
<dbReference type="GO" id="GO:0006974">
    <property type="term" value="P:DNA damage response"/>
    <property type="evidence" value="ECO:0007669"/>
    <property type="project" value="TreeGrafter"/>
</dbReference>
<keyword evidence="5" id="KW-0238">DNA-binding</keyword>
<reference evidence="13" key="1">
    <citation type="submission" date="2021-01" db="EMBL/GenBank/DDBJ databases">
        <authorList>
            <person name="Li R."/>
            <person name="Bekaert M."/>
        </authorList>
    </citation>
    <scope>NUCLEOTIDE SEQUENCE</scope>
    <source>
        <strain evidence="13">Farmed</strain>
    </source>
</reference>
<dbReference type="GO" id="GO:0031490">
    <property type="term" value="F:chromatin DNA binding"/>
    <property type="evidence" value="ECO:0007669"/>
    <property type="project" value="TreeGrafter"/>
</dbReference>
<dbReference type="InterPro" id="IPR009072">
    <property type="entry name" value="Histone-fold"/>
</dbReference>
<dbReference type="EMBL" id="CAHIKZ030001584">
    <property type="protein sequence ID" value="CAE1268851.1"/>
    <property type="molecule type" value="Genomic_DNA"/>
</dbReference>
<evidence type="ECO:0000259" key="12">
    <source>
        <dbReference type="Pfam" id="PF00808"/>
    </source>
</evidence>
<evidence type="ECO:0000256" key="5">
    <source>
        <dbReference type="ARBA" id="ARBA00023125"/>
    </source>
</evidence>
<dbReference type="GO" id="GO:0046982">
    <property type="term" value="F:protein heterodimerization activity"/>
    <property type="evidence" value="ECO:0007669"/>
    <property type="project" value="InterPro"/>
</dbReference>
<evidence type="ECO:0000256" key="6">
    <source>
        <dbReference type="ARBA" id="ARBA00023242"/>
    </source>
</evidence>
<dbReference type="OrthoDB" id="1707486at2759"/>
<dbReference type="Pfam" id="PF00808">
    <property type="entry name" value="CBFD_NFYB_HMF"/>
    <property type="match status" value="1"/>
</dbReference>
<comment type="caution">
    <text evidence="13">The sequence shown here is derived from an EMBL/GenBank/DDBJ whole genome shotgun (WGS) entry which is preliminary data.</text>
</comment>
<name>A0A812CLG9_ACAPH</name>
<dbReference type="InterPro" id="IPR003958">
    <property type="entry name" value="CBFA_NFYB_domain"/>
</dbReference>
<dbReference type="PANTHER" id="PTHR46172">
    <property type="entry name" value="DNA POLYMERASE EPSILON SUBUNIT 3"/>
    <property type="match status" value="1"/>
</dbReference>
<evidence type="ECO:0000256" key="11">
    <source>
        <dbReference type="SAM" id="MobiDB-lite"/>
    </source>
</evidence>